<reference evidence="2" key="1">
    <citation type="journal article" date="2016" name="Insect Biochem. Mol. Biol.">
        <title>Multifaceted biological insights from a draft genome sequence of the tobacco hornworm moth, Manduca sexta.</title>
        <authorList>
            <person name="Kanost M.R."/>
            <person name="Arrese E.L."/>
            <person name="Cao X."/>
            <person name="Chen Y.R."/>
            <person name="Chellapilla S."/>
            <person name="Goldsmith M.R."/>
            <person name="Grosse-Wilde E."/>
            <person name="Heckel D.G."/>
            <person name="Herndon N."/>
            <person name="Jiang H."/>
            <person name="Papanicolaou A."/>
            <person name="Qu J."/>
            <person name="Soulages J.L."/>
            <person name="Vogel H."/>
            <person name="Walters J."/>
            <person name="Waterhouse R.M."/>
            <person name="Ahn S.J."/>
            <person name="Almeida F.C."/>
            <person name="An C."/>
            <person name="Aqrawi P."/>
            <person name="Bretschneider A."/>
            <person name="Bryant W.B."/>
            <person name="Bucks S."/>
            <person name="Chao H."/>
            <person name="Chevignon G."/>
            <person name="Christen J.M."/>
            <person name="Clarke D.F."/>
            <person name="Dittmer N.T."/>
            <person name="Ferguson L.C.F."/>
            <person name="Garavelou S."/>
            <person name="Gordon K.H.J."/>
            <person name="Gunaratna R.T."/>
            <person name="Han Y."/>
            <person name="Hauser F."/>
            <person name="He Y."/>
            <person name="Heidel-Fischer H."/>
            <person name="Hirsh A."/>
            <person name="Hu Y."/>
            <person name="Jiang H."/>
            <person name="Kalra D."/>
            <person name="Klinner C."/>
            <person name="Konig C."/>
            <person name="Kovar C."/>
            <person name="Kroll A.R."/>
            <person name="Kuwar S.S."/>
            <person name="Lee S.L."/>
            <person name="Lehman R."/>
            <person name="Li K."/>
            <person name="Li Z."/>
            <person name="Liang H."/>
            <person name="Lovelace S."/>
            <person name="Lu Z."/>
            <person name="Mansfield J.H."/>
            <person name="McCulloch K.J."/>
            <person name="Mathew T."/>
            <person name="Morton B."/>
            <person name="Muzny D.M."/>
            <person name="Neunemann D."/>
            <person name="Ongeri F."/>
            <person name="Pauchet Y."/>
            <person name="Pu L.L."/>
            <person name="Pyrousis I."/>
            <person name="Rao X.J."/>
            <person name="Redding A."/>
            <person name="Roesel C."/>
            <person name="Sanchez-Gracia A."/>
            <person name="Schaack S."/>
            <person name="Shukla A."/>
            <person name="Tetreau G."/>
            <person name="Wang Y."/>
            <person name="Xiong G.H."/>
            <person name="Traut W."/>
            <person name="Walsh T.K."/>
            <person name="Worley K.C."/>
            <person name="Wu D."/>
            <person name="Wu W."/>
            <person name="Wu Y.Q."/>
            <person name="Zhang X."/>
            <person name="Zou Z."/>
            <person name="Zucker H."/>
            <person name="Briscoe A.D."/>
            <person name="Burmester T."/>
            <person name="Clem R.J."/>
            <person name="Feyereisen R."/>
            <person name="Grimmelikhuijzen C.J.P."/>
            <person name="Hamodrakas S.J."/>
            <person name="Hansson B.S."/>
            <person name="Huguet E."/>
            <person name="Jermiin L.S."/>
            <person name="Lan Q."/>
            <person name="Lehman H.K."/>
            <person name="Lorenzen M."/>
            <person name="Merzendorfer H."/>
            <person name="Michalopoulos I."/>
            <person name="Morton D.B."/>
            <person name="Muthukrishnan S."/>
            <person name="Oakeshott J.G."/>
            <person name="Palmer W."/>
            <person name="Park Y."/>
            <person name="Passarelli A.L."/>
            <person name="Rozas J."/>
            <person name="Schwartz L.M."/>
            <person name="Smith W."/>
            <person name="Southgate A."/>
            <person name="Vilcinskas A."/>
            <person name="Vogt R."/>
            <person name="Wang P."/>
            <person name="Werren J."/>
            <person name="Yu X.Q."/>
            <person name="Zhou J.J."/>
            <person name="Brown S.J."/>
            <person name="Scherer S.E."/>
            <person name="Richards S."/>
            <person name="Blissard G.W."/>
        </authorList>
    </citation>
    <scope>NUCLEOTIDE SEQUENCE</scope>
</reference>
<keyword evidence="1" id="KW-0812">Transmembrane</keyword>
<feature type="transmembrane region" description="Helical" evidence="1">
    <location>
        <begin position="7"/>
        <end position="27"/>
    </location>
</feature>
<gene>
    <name evidence="2" type="ORF">O3G_MSEX006408</name>
</gene>
<sequence>MSKAMAFVVVYSIFLLFLFCVMCYLMSTINPAPLTIVEQHKANGTRRFLDLNLKPLIVNNPATVDNVEYGLEKVRDDEYLSSRVYPLYLYSTARIEGFNGPDILETVQPPVWPVQTESRDIIHFPIIIMEENNTSMLQFETAPIKSYRRSVNSDPDDKKAIIFKVLHGNGGPRIEIKLDTNKNIERRKPNFKFAEPTPSDNDRGVEKPKLSDNKIIKMVSNDTIVIYGDGNPSETDQKDYVQDITSLNEKNKHKNTKQPIIDIKNKVQSITYRKPKKYALNVSLSDSGNVKIQNVTNGIRS</sequence>
<comment type="caution">
    <text evidence="2">The sequence shown here is derived from an EMBL/GenBank/DDBJ whole genome shotgun (WGS) entry which is preliminary data.</text>
</comment>
<dbReference type="OrthoDB" id="7491134at2759"/>
<reference evidence="2" key="2">
    <citation type="submission" date="2020-12" db="EMBL/GenBank/DDBJ databases">
        <authorList>
            <person name="Kanost M."/>
        </authorList>
    </citation>
    <scope>NUCLEOTIDE SEQUENCE</scope>
</reference>
<keyword evidence="1" id="KW-0472">Membrane</keyword>
<accession>A0A922CLU1</accession>
<protein>
    <submittedName>
        <fullName evidence="2">Uncharacterized protein</fullName>
    </submittedName>
</protein>
<evidence type="ECO:0000313" key="2">
    <source>
        <dbReference type="EMBL" id="KAG6450153.1"/>
    </source>
</evidence>
<evidence type="ECO:0000313" key="3">
    <source>
        <dbReference type="Proteomes" id="UP000791440"/>
    </source>
</evidence>
<proteinExistence type="predicted"/>
<organism evidence="2 3">
    <name type="scientific">Manduca sexta</name>
    <name type="common">Tobacco hawkmoth</name>
    <name type="synonym">Tobacco hornworm</name>
    <dbReference type="NCBI Taxonomy" id="7130"/>
    <lineage>
        <taxon>Eukaryota</taxon>
        <taxon>Metazoa</taxon>
        <taxon>Ecdysozoa</taxon>
        <taxon>Arthropoda</taxon>
        <taxon>Hexapoda</taxon>
        <taxon>Insecta</taxon>
        <taxon>Pterygota</taxon>
        <taxon>Neoptera</taxon>
        <taxon>Endopterygota</taxon>
        <taxon>Lepidoptera</taxon>
        <taxon>Glossata</taxon>
        <taxon>Ditrysia</taxon>
        <taxon>Bombycoidea</taxon>
        <taxon>Sphingidae</taxon>
        <taxon>Sphinginae</taxon>
        <taxon>Sphingini</taxon>
        <taxon>Manduca</taxon>
    </lineage>
</organism>
<dbReference type="AlphaFoldDB" id="A0A922CLU1"/>
<evidence type="ECO:0000256" key="1">
    <source>
        <dbReference type="SAM" id="Phobius"/>
    </source>
</evidence>
<name>A0A922CLU1_MANSE</name>
<keyword evidence="1" id="KW-1133">Transmembrane helix</keyword>
<keyword evidence="3" id="KW-1185">Reference proteome</keyword>
<dbReference type="Proteomes" id="UP000791440">
    <property type="component" value="Unassembled WGS sequence"/>
</dbReference>
<dbReference type="EMBL" id="JH668383">
    <property type="protein sequence ID" value="KAG6450153.1"/>
    <property type="molecule type" value="Genomic_DNA"/>
</dbReference>